<evidence type="ECO:0000256" key="2">
    <source>
        <dbReference type="SAM" id="Phobius"/>
    </source>
</evidence>
<feature type="region of interest" description="Disordered" evidence="1">
    <location>
        <begin position="1"/>
        <end position="25"/>
    </location>
</feature>
<feature type="compositionally biased region" description="Basic and acidic residues" evidence="1">
    <location>
        <begin position="8"/>
        <end position="25"/>
    </location>
</feature>
<dbReference type="Pfam" id="PF20153">
    <property type="entry name" value="DUF6535"/>
    <property type="match status" value="1"/>
</dbReference>
<dbReference type="AlphaFoldDB" id="A0A284RQB6"/>
<dbReference type="EMBL" id="FUEG01000013">
    <property type="protein sequence ID" value="SJL10944.1"/>
    <property type="molecule type" value="Genomic_DNA"/>
</dbReference>
<feature type="domain" description="DUF6535" evidence="3">
    <location>
        <begin position="76"/>
        <end position="256"/>
    </location>
</feature>
<dbReference type="STRING" id="47428.A0A284RQB6"/>
<keyword evidence="2" id="KW-1133">Transmembrane helix</keyword>
<keyword evidence="2" id="KW-0472">Membrane</keyword>
<dbReference type="OrthoDB" id="2756178at2759"/>
<evidence type="ECO:0000256" key="1">
    <source>
        <dbReference type="SAM" id="MobiDB-lite"/>
    </source>
</evidence>
<keyword evidence="2" id="KW-0812">Transmembrane</keyword>
<accession>A0A284RQB6</accession>
<sequence>MSPSIASKETKQTVDPPERETDGIKTYRKPEKRGIFGLRHGHRFARGKTFNTKDDYDRTYPEDPIFEEMAPAARIWRAYLDECQAYDAEMIEGWRDTVDVLLVFAGLFSAVVTTFVVQTLQSLQPDFNQVSAFLLFELVSIQRAVANGTSLSDVPPSSLTPNSSFTPSSLIVWTNGLWFASLSLSLTIALVAVLTKQWIHHYLSVPSGTPRYRSRIRHFRYMGLEKWHVPVIVGLLPLLMHSSLALFFVGLVLFLITLHIGIAIAVGAISGIGYILYVVTNVLSVQDPQCPYRTPLSGYAYDAFNYLHQSVIVPFFDISSSASSIFSRVTSDRSASSTDSRVWSLDDVEREMLDERASDIDIQTISWLYSTTFNPTLQSIVMQAISGLPIASTQKVRKAFADIALTEQWQERWRELLRACVIASPEGDTVEPREDMALQMDRLLRVNLLLEEDPAWELQRGFDYQKLRISDSDPPELGPLVVANRFRGPSLPPAIQILKRGLLGSDQDLCLCLHPIVWAGLLDSAVKDGCFEPPAHNAFDIKLCVAFLGTIPHEYFRNDEGKIEVVQEVYCARLTDCIYHHLYPNVGQNLLRMFSAFDSLAQEDATPPCLRLLLAILAFILSEFKQGEGEEDRRSLLSSDRELLALAVASLRHYVRFSLKLSVLERQAIFSVITGVIACSNVFCDAEVQNSRTCISILDVFDELVNPRDALFPSAEFPRPVSWCTEPIIKNLLQATFNDDFWARSSWLDTVFGQGYETKLRVLCPCFRQGISIAFEVFQREGYLSTFTEHRFDSRLLEITVAYATGLSSLSPQQAEYAHQPENLLTLVTILALGGKGSTLLALARIRPDHPAWSECLAKIREDITAIRTGVFDEWRNDNFQRGIVKLDQFFSSRLKVD</sequence>
<proteinExistence type="predicted"/>
<gene>
    <name evidence="4" type="ORF">ARMOST_14340</name>
</gene>
<feature type="transmembrane region" description="Helical" evidence="2">
    <location>
        <begin position="100"/>
        <end position="120"/>
    </location>
</feature>
<reference evidence="5" key="1">
    <citation type="journal article" date="2017" name="Nat. Ecol. Evol.">
        <title>Genome expansion and lineage-specific genetic innovations in the forest pathogenic fungi Armillaria.</title>
        <authorList>
            <person name="Sipos G."/>
            <person name="Prasanna A.N."/>
            <person name="Walter M.C."/>
            <person name="O'Connor E."/>
            <person name="Balint B."/>
            <person name="Krizsan K."/>
            <person name="Kiss B."/>
            <person name="Hess J."/>
            <person name="Varga T."/>
            <person name="Slot J."/>
            <person name="Riley R."/>
            <person name="Boka B."/>
            <person name="Rigling D."/>
            <person name="Barry K."/>
            <person name="Lee J."/>
            <person name="Mihaltcheva S."/>
            <person name="LaButti K."/>
            <person name="Lipzen A."/>
            <person name="Waldron R."/>
            <person name="Moloney N.M."/>
            <person name="Sperisen C."/>
            <person name="Kredics L."/>
            <person name="Vagvoelgyi C."/>
            <person name="Patrignani A."/>
            <person name="Fitzpatrick D."/>
            <person name="Nagy I."/>
            <person name="Doyle S."/>
            <person name="Anderson J.B."/>
            <person name="Grigoriev I.V."/>
            <person name="Gueldener U."/>
            <person name="Muensterkoetter M."/>
            <person name="Nagy L.G."/>
        </authorList>
    </citation>
    <scope>NUCLEOTIDE SEQUENCE [LARGE SCALE GENOMIC DNA]</scope>
    <source>
        <strain evidence="5">C18/9</strain>
    </source>
</reference>
<keyword evidence="5" id="KW-1185">Reference proteome</keyword>
<dbReference type="InterPro" id="IPR045338">
    <property type="entry name" value="DUF6535"/>
</dbReference>
<organism evidence="4 5">
    <name type="scientific">Armillaria ostoyae</name>
    <name type="common">Armillaria root rot fungus</name>
    <dbReference type="NCBI Taxonomy" id="47428"/>
    <lineage>
        <taxon>Eukaryota</taxon>
        <taxon>Fungi</taxon>
        <taxon>Dikarya</taxon>
        <taxon>Basidiomycota</taxon>
        <taxon>Agaricomycotina</taxon>
        <taxon>Agaricomycetes</taxon>
        <taxon>Agaricomycetidae</taxon>
        <taxon>Agaricales</taxon>
        <taxon>Marasmiineae</taxon>
        <taxon>Physalacriaceae</taxon>
        <taxon>Armillaria</taxon>
    </lineage>
</organism>
<name>A0A284RQB6_ARMOS</name>
<dbReference type="Proteomes" id="UP000219338">
    <property type="component" value="Unassembled WGS sequence"/>
</dbReference>
<feature type="transmembrane region" description="Helical" evidence="2">
    <location>
        <begin position="227"/>
        <end position="256"/>
    </location>
</feature>
<feature type="transmembrane region" description="Helical" evidence="2">
    <location>
        <begin position="170"/>
        <end position="194"/>
    </location>
</feature>
<protein>
    <recommendedName>
        <fullName evidence="3">DUF6535 domain-containing protein</fullName>
    </recommendedName>
</protein>
<evidence type="ECO:0000313" key="5">
    <source>
        <dbReference type="Proteomes" id="UP000219338"/>
    </source>
</evidence>
<evidence type="ECO:0000259" key="3">
    <source>
        <dbReference type="Pfam" id="PF20153"/>
    </source>
</evidence>
<evidence type="ECO:0000313" key="4">
    <source>
        <dbReference type="EMBL" id="SJL10944.1"/>
    </source>
</evidence>